<dbReference type="EMBL" id="JAIWOZ010000005">
    <property type="protein sequence ID" value="KAH6605132.1"/>
    <property type="molecule type" value="Genomic_DNA"/>
</dbReference>
<comment type="caution">
    <text evidence="2">The sequence shown here is derived from an EMBL/GenBank/DDBJ whole genome shotgun (WGS) entry which is preliminary data.</text>
</comment>
<dbReference type="AlphaFoldDB" id="A0A9P8QMB0"/>
<name>A0A9P8QMB0_9HYPO</name>
<gene>
    <name evidence="2" type="ORF">Trco_006839</name>
</gene>
<organism evidence="2 3">
    <name type="scientific">Trichoderma cornu-damae</name>
    <dbReference type="NCBI Taxonomy" id="654480"/>
    <lineage>
        <taxon>Eukaryota</taxon>
        <taxon>Fungi</taxon>
        <taxon>Dikarya</taxon>
        <taxon>Ascomycota</taxon>
        <taxon>Pezizomycotina</taxon>
        <taxon>Sordariomycetes</taxon>
        <taxon>Hypocreomycetidae</taxon>
        <taxon>Hypocreales</taxon>
        <taxon>Hypocreaceae</taxon>
        <taxon>Trichoderma</taxon>
    </lineage>
</organism>
<evidence type="ECO:0000313" key="2">
    <source>
        <dbReference type="EMBL" id="KAH6605132.1"/>
    </source>
</evidence>
<evidence type="ECO:0000256" key="1">
    <source>
        <dbReference type="SAM" id="MobiDB-lite"/>
    </source>
</evidence>
<keyword evidence="3" id="KW-1185">Reference proteome</keyword>
<feature type="compositionally biased region" description="Basic and acidic residues" evidence="1">
    <location>
        <begin position="191"/>
        <end position="203"/>
    </location>
</feature>
<sequence length="258" mass="27609">MEAVAQANQGQADDVVAHELLVILARLLHSQDEDDGLLGPVGSLEEVVELDNAFVGAVREPLVHAARVEVPDRRAAHDVHASRPQDAKVKGGIHLFHEAGLLPLAEAGFAGKRAQHLLHDELAGERQDDGVEGDKGNVPLALAILDGLERIVLGNRVRQEEKVVQRISFRWVDGVAGQEDEKQAGGQNKGVLDHGLSKLRKESTSTAALRKLGRAGPTDSAGRQRRRTSVTGTNLPPEATALTPAPRDVDVSTVQLIC</sequence>
<feature type="region of interest" description="Disordered" evidence="1">
    <location>
        <begin position="178"/>
        <end position="246"/>
    </location>
</feature>
<proteinExistence type="predicted"/>
<protein>
    <submittedName>
        <fullName evidence="2">Uncharacterized protein</fullName>
    </submittedName>
</protein>
<accession>A0A9P8QMB0</accession>
<feature type="compositionally biased region" description="Low complexity" evidence="1">
    <location>
        <begin position="235"/>
        <end position="246"/>
    </location>
</feature>
<evidence type="ECO:0000313" key="3">
    <source>
        <dbReference type="Proteomes" id="UP000827724"/>
    </source>
</evidence>
<dbReference type="Proteomes" id="UP000827724">
    <property type="component" value="Unassembled WGS sequence"/>
</dbReference>
<reference evidence="2" key="1">
    <citation type="submission" date="2021-08" db="EMBL/GenBank/DDBJ databases">
        <title>Chromosome-Level Trichoderma cornu-damae using Hi-C Data.</title>
        <authorList>
            <person name="Kim C.S."/>
        </authorList>
    </citation>
    <scope>NUCLEOTIDE SEQUENCE</scope>
    <source>
        <strain evidence="2">KA19-0412C</strain>
    </source>
</reference>